<dbReference type="Gene3D" id="1.25.40.390">
    <property type="match status" value="1"/>
</dbReference>
<dbReference type="InterPro" id="IPR011990">
    <property type="entry name" value="TPR-like_helical_dom_sf"/>
</dbReference>
<accession>A0A521DC99</accession>
<sequence length="526" mass="57375">MKTKLLKSICVLAAAVIVLMPSCSKDKLADLNKPQNAVGFIVPENIFTNVILNMPRSSYSVMASGMQYYSTYKEVPAVGDKYYSFNGATVDFGGATTGFYTNNLNRLYVLDQALAATDVNKKSIVRIIRAYTFHQLTDIAGDVPYFDAMKGESGLLMPAYDTQQAIYLDMLKELKESAEALNPANPTFTTGDLFYKGDVTKWKKFAYTLMLRLAMRLSEVSPAVAQTWVQTAVTGGVMTSDADIAKISYANTTGNVNTKTQGLQNGDYVSPGGDNVEGGKFAATFIDRLKSTNDPRLAVVSVVWQPSGSSYVANNTPSVQRGMVSGSLNTRPADFDTYSEPSQLVLNLAAPLIIMGPAEANLLLAEAAVRGWYTGATAAAAYNAGVTSGMTQWALWPTVGISSGTITSAQISAYLLANPYVATASTEAQIEQINTQKWLSMYGDDYEVYANWRRTGYPRLKKVNYPGNVTGGFMFRRFAIPNSEKLVNSANYLAALSRQGFTEDFNDNLLTKVWWDKKAGLPFNFN</sequence>
<dbReference type="OrthoDB" id="9766256at2"/>
<protein>
    <submittedName>
        <fullName evidence="1">Starch-binding associating with outer membrane</fullName>
    </submittedName>
</protein>
<dbReference type="Proteomes" id="UP000320300">
    <property type="component" value="Unassembled WGS sequence"/>
</dbReference>
<dbReference type="EMBL" id="FXTN01000005">
    <property type="protein sequence ID" value="SMO68540.1"/>
    <property type="molecule type" value="Genomic_DNA"/>
</dbReference>
<evidence type="ECO:0000313" key="1">
    <source>
        <dbReference type="EMBL" id="SMO68540.1"/>
    </source>
</evidence>
<dbReference type="InterPro" id="IPR041662">
    <property type="entry name" value="SusD-like_2"/>
</dbReference>
<reference evidence="1 2" key="1">
    <citation type="submission" date="2017-05" db="EMBL/GenBank/DDBJ databases">
        <authorList>
            <person name="Varghese N."/>
            <person name="Submissions S."/>
        </authorList>
    </citation>
    <scope>NUCLEOTIDE SEQUENCE [LARGE SCALE GENOMIC DNA]</scope>
    <source>
        <strain evidence="1 2">DSM 19036</strain>
    </source>
</reference>
<dbReference type="Pfam" id="PF12771">
    <property type="entry name" value="SusD-like_2"/>
    <property type="match status" value="1"/>
</dbReference>
<gene>
    <name evidence="1" type="ORF">SAMN06265348_105143</name>
</gene>
<proteinExistence type="predicted"/>
<evidence type="ECO:0000313" key="2">
    <source>
        <dbReference type="Proteomes" id="UP000320300"/>
    </source>
</evidence>
<dbReference type="SUPFAM" id="SSF48452">
    <property type="entry name" value="TPR-like"/>
    <property type="match status" value="1"/>
</dbReference>
<dbReference type="RefSeq" id="WP_142528276.1">
    <property type="nucleotide sequence ID" value="NZ_CBCSJO010000005.1"/>
</dbReference>
<dbReference type="AlphaFoldDB" id="A0A521DC99"/>
<name>A0A521DC99_9SPHI</name>
<organism evidence="1 2">
    <name type="scientific">Pedobacter westerhofensis</name>
    <dbReference type="NCBI Taxonomy" id="425512"/>
    <lineage>
        <taxon>Bacteria</taxon>
        <taxon>Pseudomonadati</taxon>
        <taxon>Bacteroidota</taxon>
        <taxon>Sphingobacteriia</taxon>
        <taxon>Sphingobacteriales</taxon>
        <taxon>Sphingobacteriaceae</taxon>
        <taxon>Pedobacter</taxon>
    </lineage>
</organism>
<keyword evidence="2" id="KW-1185">Reference proteome</keyword>